<proteinExistence type="predicted"/>
<dbReference type="PANTHER" id="PTHR15822">
    <property type="entry name" value="TRAF AND TNF RECEPTOR-ASSOCIATED PROTEIN"/>
    <property type="match status" value="1"/>
</dbReference>
<keyword evidence="5" id="KW-0227">DNA damage</keyword>
<evidence type="ECO:0000256" key="5">
    <source>
        <dbReference type="ARBA" id="ARBA00022763"/>
    </source>
</evidence>
<keyword evidence="3" id="KW-0540">Nuclease</keyword>
<dbReference type="InterPro" id="IPR005135">
    <property type="entry name" value="Endo/exonuclease/phosphatase"/>
</dbReference>
<dbReference type="InterPro" id="IPR051547">
    <property type="entry name" value="TDP2-like"/>
</dbReference>
<evidence type="ECO:0000256" key="3">
    <source>
        <dbReference type="ARBA" id="ARBA00022722"/>
    </source>
</evidence>
<dbReference type="SUPFAM" id="SSF56219">
    <property type="entry name" value="DNase I-like"/>
    <property type="match status" value="1"/>
</dbReference>
<dbReference type="Gene3D" id="3.60.10.10">
    <property type="entry name" value="Endonuclease/exonuclease/phosphatase"/>
    <property type="match status" value="1"/>
</dbReference>
<evidence type="ECO:0000256" key="4">
    <source>
        <dbReference type="ARBA" id="ARBA00022723"/>
    </source>
</evidence>
<evidence type="ECO:0000256" key="8">
    <source>
        <dbReference type="ARBA" id="ARBA00023204"/>
    </source>
</evidence>
<comment type="caution">
    <text evidence="10">The sequence shown here is derived from an EMBL/GenBank/DDBJ whole genome shotgun (WGS) entry which is preliminary data.</text>
</comment>
<gene>
    <name evidence="10" type="ORF">GAK29_00978</name>
</gene>
<dbReference type="GO" id="GO:0003697">
    <property type="term" value="F:single-stranded DNA binding"/>
    <property type="evidence" value="ECO:0007669"/>
    <property type="project" value="TreeGrafter"/>
</dbReference>
<evidence type="ECO:0000313" key="11">
    <source>
        <dbReference type="Proteomes" id="UP000490535"/>
    </source>
</evidence>
<evidence type="ECO:0000256" key="2">
    <source>
        <dbReference type="ARBA" id="ARBA00001946"/>
    </source>
</evidence>
<dbReference type="InterPro" id="IPR036691">
    <property type="entry name" value="Endo/exonu/phosph_ase_sf"/>
</dbReference>
<comment type="cofactor">
    <cofactor evidence="1">
        <name>Mn(2+)</name>
        <dbReference type="ChEBI" id="CHEBI:29035"/>
    </cofactor>
</comment>
<accession>A0A833PHV7</accession>
<protein>
    <recommendedName>
        <fullName evidence="9">Endonuclease/exonuclease/phosphatase domain-containing protein</fullName>
    </recommendedName>
</protein>
<keyword evidence="8" id="KW-0234">DNA repair</keyword>
<dbReference type="GO" id="GO:0006302">
    <property type="term" value="P:double-strand break repair"/>
    <property type="evidence" value="ECO:0007669"/>
    <property type="project" value="TreeGrafter"/>
</dbReference>
<evidence type="ECO:0000256" key="1">
    <source>
        <dbReference type="ARBA" id="ARBA00001936"/>
    </source>
</evidence>
<reference evidence="11" key="1">
    <citation type="journal article" date="2020" name="MBio">
        <title>Horizontal gene transfer to a defensive symbiont with a reduced genome amongst a multipartite beetle microbiome.</title>
        <authorList>
            <person name="Waterworth S.C."/>
            <person name="Florez L.V."/>
            <person name="Rees E.R."/>
            <person name="Hertweck C."/>
            <person name="Kaltenpoth M."/>
            <person name="Kwan J.C."/>
        </authorList>
    </citation>
    <scope>NUCLEOTIDE SEQUENCE [LARGE SCALE GENOMIC DNA]</scope>
</reference>
<evidence type="ECO:0000259" key="9">
    <source>
        <dbReference type="Pfam" id="PF19580"/>
    </source>
</evidence>
<dbReference type="GO" id="GO:0005737">
    <property type="term" value="C:cytoplasm"/>
    <property type="evidence" value="ECO:0007669"/>
    <property type="project" value="TreeGrafter"/>
</dbReference>
<sequence length="301" mass="35268">MAISFSELDSLSMVWWNVALSPPSSSTRDKASIGKIEKVSEILSIFINKKYDLICLGEVSTEDMRKLSKLLNLEELKYSYIEGADKQGLLYFDTAVIYSDKLVAQRQANNSYCFHEVLNITDRNSVKLYERYIFRIKDVDDDIVLYLSHWPSQLRNSEIQTTQIAINLKSQIREILEEQRNVILMGDYNLEPYDKCIVNYLGSSRSKEEVMRNKTMLYNPCWKLLIPNDNDIIYGSYFYAQGHYHKWQILDQCMFSLSFLEKPWFFDDNLVSIIDVNKLYESNGDINPSDHWPISCTIFRK</sequence>
<feature type="domain" description="Endonuclease/exonuclease/phosphatase" evidence="9">
    <location>
        <begin position="34"/>
        <end position="261"/>
    </location>
</feature>
<keyword evidence="4" id="KW-0479">Metal-binding</keyword>
<dbReference type="GO" id="GO:0004518">
    <property type="term" value="F:nuclease activity"/>
    <property type="evidence" value="ECO:0007669"/>
    <property type="project" value="UniProtKB-KW"/>
</dbReference>
<dbReference type="PANTHER" id="PTHR15822:SF4">
    <property type="entry name" value="TYROSYL-DNA PHOSPHODIESTERASE 2"/>
    <property type="match status" value="1"/>
</dbReference>
<evidence type="ECO:0000256" key="7">
    <source>
        <dbReference type="ARBA" id="ARBA00022842"/>
    </source>
</evidence>
<dbReference type="AlphaFoldDB" id="A0A833PHV7"/>
<evidence type="ECO:0000256" key="6">
    <source>
        <dbReference type="ARBA" id="ARBA00022801"/>
    </source>
</evidence>
<dbReference type="GO" id="GO:0046872">
    <property type="term" value="F:metal ion binding"/>
    <property type="evidence" value="ECO:0007669"/>
    <property type="project" value="UniProtKB-KW"/>
</dbReference>
<evidence type="ECO:0000313" key="10">
    <source>
        <dbReference type="EMBL" id="KAF1026894.1"/>
    </source>
</evidence>
<keyword evidence="6" id="KW-0378">Hydrolase</keyword>
<name>A0A833PHV7_ACIBZ</name>
<dbReference type="EMBL" id="WNDP01000016">
    <property type="protein sequence ID" value="KAF1026894.1"/>
    <property type="molecule type" value="Genomic_DNA"/>
</dbReference>
<dbReference type="GO" id="GO:0070260">
    <property type="term" value="F:5'-tyrosyl-DNA phosphodiesterase activity"/>
    <property type="evidence" value="ECO:0007669"/>
    <property type="project" value="TreeGrafter"/>
</dbReference>
<organism evidence="10 11">
    <name type="scientific">Acinetobacter bereziniae</name>
    <name type="common">Acinetobacter genomosp. 10</name>
    <dbReference type="NCBI Taxonomy" id="106648"/>
    <lineage>
        <taxon>Bacteria</taxon>
        <taxon>Pseudomonadati</taxon>
        <taxon>Pseudomonadota</taxon>
        <taxon>Gammaproteobacteria</taxon>
        <taxon>Moraxellales</taxon>
        <taxon>Moraxellaceae</taxon>
        <taxon>Acinetobacter</taxon>
    </lineage>
</organism>
<dbReference type="Proteomes" id="UP000490535">
    <property type="component" value="Unassembled WGS sequence"/>
</dbReference>
<keyword evidence="7" id="KW-0460">Magnesium</keyword>
<comment type="cofactor">
    <cofactor evidence="2">
        <name>Mg(2+)</name>
        <dbReference type="ChEBI" id="CHEBI:18420"/>
    </cofactor>
</comment>
<dbReference type="Pfam" id="PF19580">
    <property type="entry name" value="Exo_endo_phos_3"/>
    <property type="match status" value="1"/>
</dbReference>